<feature type="compositionally biased region" description="Acidic residues" evidence="1">
    <location>
        <begin position="128"/>
        <end position="144"/>
    </location>
</feature>
<accession>A0A7J8MRI7</accession>
<dbReference type="Pfam" id="PF26130">
    <property type="entry name" value="PB1-like"/>
    <property type="match status" value="1"/>
</dbReference>
<feature type="region of interest" description="Disordered" evidence="1">
    <location>
        <begin position="128"/>
        <end position="156"/>
    </location>
</feature>
<evidence type="ECO:0000256" key="1">
    <source>
        <dbReference type="SAM" id="MobiDB-lite"/>
    </source>
</evidence>
<evidence type="ECO:0000313" key="4">
    <source>
        <dbReference type="Proteomes" id="UP000593572"/>
    </source>
</evidence>
<proteinExistence type="predicted"/>
<dbReference type="Proteomes" id="UP000593572">
    <property type="component" value="Unassembled WGS sequence"/>
</dbReference>
<evidence type="ECO:0000259" key="2">
    <source>
        <dbReference type="Pfam" id="PF26130"/>
    </source>
</evidence>
<feature type="domain" description="PB1-like" evidence="2">
    <location>
        <begin position="5"/>
        <end position="103"/>
    </location>
</feature>
<keyword evidence="4" id="KW-1185">Reference proteome</keyword>
<feature type="region of interest" description="Disordered" evidence="1">
    <location>
        <begin position="191"/>
        <end position="212"/>
    </location>
</feature>
<feature type="non-terminal residue" evidence="3">
    <location>
        <position position="1"/>
    </location>
</feature>
<protein>
    <recommendedName>
        <fullName evidence="2">PB1-like domain-containing protein</fullName>
    </recommendedName>
</protein>
<dbReference type="AlphaFoldDB" id="A0A7J8MRI7"/>
<gene>
    <name evidence="3" type="ORF">Golob_012073</name>
</gene>
<sequence length="212" mass="23638">ISSNEEYYIILHVGRHFVKDPYVIYVGGEVIRLKEDPDTISYFELCKIVKIGLGFNIVMLIYFHKPGTVGLQNNLRVIYDYTSTIAMLDFWVKFKEIDLYVEHEVENPIILGEIFLLTIEEGDVEGVEVDGEGDDERVETDGDGDLEKVESGGEGNVGEVQAYGKGVFATGIEVDEYIGMGSGGHISLGSTVGEDNITERSSGEEDGWVRWR</sequence>
<feature type="compositionally biased region" description="Basic and acidic residues" evidence="1">
    <location>
        <begin position="197"/>
        <end position="212"/>
    </location>
</feature>
<reference evidence="3 4" key="1">
    <citation type="journal article" date="2019" name="Genome Biol. Evol.">
        <title>Insights into the evolution of the New World diploid cottons (Gossypium, subgenus Houzingenia) based on genome sequencing.</title>
        <authorList>
            <person name="Grover C.E."/>
            <person name="Arick M.A. 2nd"/>
            <person name="Thrash A."/>
            <person name="Conover J.L."/>
            <person name="Sanders W.S."/>
            <person name="Peterson D.G."/>
            <person name="Frelichowski J.E."/>
            <person name="Scheffler J.A."/>
            <person name="Scheffler B.E."/>
            <person name="Wendel J.F."/>
        </authorList>
    </citation>
    <scope>NUCLEOTIDE SEQUENCE [LARGE SCALE GENOMIC DNA]</scope>
    <source>
        <strain evidence="3">157</strain>
        <tissue evidence="3">Leaf</tissue>
    </source>
</reference>
<organism evidence="3 4">
    <name type="scientific">Gossypium lobatum</name>
    <dbReference type="NCBI Taxonomy" id="34289"/>
    <lineage>
        <taxon>Eukaryota</taxon>
        <taxon>Viridiplantae</taxon>
        <taxon>Streptophyta</taxon>
        <taxon>Embryophyta</taxon>
        <taxon>Tracheophyta</taxon>
        <taxon>Spermatophyta</taxon>
        <taxon>Magnoliopsida</taxon>
        <taxon>eudicotyledons</taxon>
        <taxon>Gunneridae</taxon>
        <taxon>Pentapetalae</taxon>
        <taxon>rosids</taxon>
        <taxon>malvids</taxon>
        <taxon>Malvales</taxon>
        <taxon>Malvaceae</taxon>
        <taxon>Malvoideae</taxon>
        <taxon>Gossypium</taxon>
    </lineage>
</organism>
<dbReference type="EMBL" id="JABEZX010000009">
    <property type="protein sequence ID" value="MBA0567329.1"/>
    <property type="molecule type" value="Genomic_DNA"/>
</dbReference>
<comment type="caution">
    <text evidence="3">The sequence shown here is derived from an EMBL/GenBank/DDBJ whole genome shotgun (WGS) entry which is preliminary data.</text>
</comment>
<name>A0A7J8MRI7_9ROSI</name>
<dbReference type="InterPro" id="IPR058594">
    <property type="entry name" value="PB1-like_dom_pln"/>
</dbReference>
<evidence type="ECO:0000313" key="3">
    <source>
        <dbReference type="EMBL" id="MBA0567329.1"/>
    </source>
</evidence>